<dbReference type="SUPFAM" id="SSF55347">
    <property type="entry name" value="Glyceraldehyde-3-phosphate dehydrogenase-like, C-terminal domain"/>
    <property type="match status" value="1"/>
</dbReference>
<evidence type="ECO:0000256" key="13">
    <source>
        <dbReference type="HAMAP-Rule" id="MF_00102"/>
    </source>
</evidence>
<keyword evidence="17" id="KW-1185">Reference proteome</keyword>
<dbReference type="GO" id="GO:0050661">
    <property type="term" value="F:NADP binding"/>
    <property type="evidence" value="ECO:0007669"/>
    <property type="project" value="UniProtKB-UniRule"/>
</dbReference>
<comment type="function">
    <text evidence="13">Catalyzes the conversion of 4-hydroxy-tetrahydrodipicolinate (HTPA) to tetrahydrodipicolinate.</text>
</comment>
<evidence type="ECO:0000256" key="12">
    <source>
        <dbReference type="ARBA" id="ARBA00049396"/>
    </source>
</evidence>
<dbReference type="GO" id="GO:0005829">
    <property type="term" value="C:cytosol"/>
    <property type="evidence" value="ECO:0007669"/>
    <property type="project" value="TreeGrafter"/>
</dbReference>
<feature type="active site" description="Proton donor/acceptor" evidence="13">
    <location>
        <position position="161"/>
    </location>
</feature>
<keyword evidence="8 13" id="KW-0457">Lysine biosynthesis</keyword>
<dbReference type="GO" id="GO:0008839">
    <property type="term" value="F:4-hydroxy-tetrahydrodipicolinate reductase"/>
    <property type="evidence" value="ECO:0007669"/>
    <property type="project" value="UniProtKB-UniRule"/>
</dbReference>
<dbReference type="HOGENOM" id="CLU_047479_2_1_6"/>
<evidence type="ECO:0000256" key="7">
    <source>
        <dbReference type="ARBA" id="ARBA00023027"/>
    </source>
</evidence>
<comment type="caution">
    <text evidence="13">Lacks conserved residue(s) required for the propagation of feature annotation.</text>
</comment>
<dbReference type="HAMAP" id="MF_00102">
    <property type="entry name" value="DapB"/>
    <property type="match status" value="1"/>
</dbReference>
<dbReference type="Pfam" id="PF01113">
    <property type="entry name" value="DapB_N"/>
    <property type="match status" value="1"/>
</dbReference>
<proteinExistence type="inferred from homology"/>
<evidence type="ECO:0000256" key="8">
    <source>
        <dbReference type="ARBA" id="ARBA00023154"/>
    </source>
</evidence>
<dbReference type="KEGG" id="baj:BCTU_096"/>
<keyword evidence="4 13" id="KW-0521">NADP</keyword>
<dbReference type="GO" id="GO:0051287">
    <property type="term" value="F:NAD binding"/>
    <property type="evidence" value="ECO:0007669"/>
    <property type="project" value="UniProtKB-UniRule"/>
</dbReference>
<dbReference type="eggNOG" id="COG0289">
    <property type="taxonomic scope" value="Bacteria"/>
</dbReference>
<dbReference type="SUPFAM" id="SSF51735">
    <property type="entry name" value="NAD(P)-binding Rossmann-fold domains"/>
    <property type="match status" value="1"/>
</dbReference>
<feature type="binding site" evidence="13">
    <location>
        <begin position="171"/>
        <end position="172"/>
    </location>
    <ligand>
        <name>(S)-2,3,4,5-tetrahydrodipicolinate</name>
        <dbReference type="ChEBI" id="CHEBI:16845"/>
    </ligand>
</feature>
<comment type="similarity">
    <text evidence="1 13">Belongs to the DapB family.</text>
</comment>
<feature type="binding site" evidence="13">
    <location>
        <begin position="128"/>
        <end position="131"/>
    </location>
    <ligand>
        <name>NAD(+)</name>
        <dbReference type="ChEBI" id="CHEBI:57540"/>
    </ligand>
</feature>
<dbReference type="InterPro" id="IPR000846">
    <property type="entry name" value="DapB_N"/>
</dbReference>
<comment type="catalytic activity">
    <reaction evidence="11 13">
        <text>(S)-2,3,4,5-tetrahydrodipicolinate + NADP(+) + H2O = (2S,4S)-4-hydroxy-2,3,4,5-tetrahydrodipicolinate + NADPH + H(+)</text>
        <dbReference type="Rhea" id="RHEA:35331"/>
        <dbReference type="ChEBI" id="CHEBI:15377"/>
        <dbReference type="ChEBI" id="CHEBI:15378"/>
        <dbReference type="ChEBI" id="CHEBI:16845"/>
        <dbReference type="ChEBI" id="CHEBI:57783"/>
        <dbReference type="ChEBI" id="CHEBI:58349"/>
        <dbReference type="ChEBI" id="CHEBI:67139"/>
        <dbReference type="EC" id="1.17.1.8"/>
    </reaction>
</comment>
<evidence type="ECO:0000256" key="6">
    <source>
        <dbReference type="ARBA" id="ARBA00023002"/>
    </source>
</evidence>
<feature type="active site" description="Proton donor" evidence="13">
    <location>
        <position position="165"/>
    </location>
</feature>
<reference evidence="16 17" key="1">
    <citation type="journal article" date="2011" name="Appl. Environ. Microbiol.">
        <title>The genome of Buchnera aphidicola from the aphid Cinara tujafilina provides new clues about the evolutionary history of metabolic losses in bacterial endosymbionts.</title>
        <authorList>
            <person name="Lamelas A."/>
            <person name="Gosalbes M.J."/>
            <person name="Moya A."/>
            <person name="Latorre A."/>
        </authorList>
    </citation>
    <scope>NUCLEOTIDE SEQUENCE [LARGE SCALE GENOMIC DNA]</scope>
    <source>
        <strain evidence="17">Cinara tujafilina</strain>
    </source>
</reference>
<feature type="binding site" evidence="13">
    <location>
        <position position="162"/>
    </location>
    <ligand>
        <name>(S)-2,3,4,5-tetrahydrodipicolinate</name>
        <dbReference type="ChEBI" id="CHEBI:16845"/>
    </ligand>
</feature>
<dbReference type="Pfam" id="PF05173">
    <property type="entry name" value="DapB_C"/>
    <property type="match status" value="1"/>
</dbReference>
<accession>F7WZ37</accession>
<dbReference type="NCBIfam" id="TIGR00036">
    <property type="entry name" value="dapB"/>
    <property type="match status" value="1"/>
</dbReference>
<dbReference type="PROSITE" id="PS01298">
    <property type="entry name" value="DAPB"/>
    <property type="match status" value="1"/>
</dbReference>
<feature type="binding site" evidence="13">
    <location>
        <begin position="104"/>
        <end position="106"/>
    </location>
    <ligand>
        <name>NAD(+)</name>
        <dbReference type="ChEBI" id="CHEBI:57540"/>
    </ligand>
</feature>
<dbReference type="EMBL" id="CP001817">
    <property type="protein sequence ID" value="AEH39687.1"/>
    <property type="molecule type" value="Genomic_DNA"/>
</dbReference>
<dbReference type="EC" id="1.17.1.8" evidence="10 13"/>
<name>F7WZ37_9GAMM</name>
<dbReference type="Proteomes" id="UP000006811">
    <property type="component" value="Chromosome"/>
</dbReference>
<feature type="domain" description="Dihydrodipicolinate reductase N-terminal" evidence="14">
    <location>
        <begin position="7"/>
        <end position="131"/>
    </location>
</feature>
<evidence type="ECO:0000256" key="5">
    <source>
        <dbReference type="ARBA" id="ARBA00022915"/>
    </source>
</evidence>
<evidence type="ECO:0000256" key="11">
    <source>
        <dbReference type="ARBA" id="ARBA00049080"/>
    </source>
</evidence>
<dbReference type="InterPro" id="IPR023940">
    <property type="entry name" value="DHDPR_bac"/>
</dbReference>
<dbReference type="InterPro" id="IPR036291">
    <property type="entry name" value="NAD(P)-bd_dom_sf"/>
</dbReference>
<evidence type="ECO:0000256" key="4">
    <source>
        <dbReference type="ARBA" id="ARBA00022857"/>
    </source>
</evidence>
<dbReference type="PANTHER" id="PTHR20836:SF0">
    <property type="entry name" value="4-HYDROXY-TETRAHYDRODIPICOLINATE REDUCTASE 1, CHLOROPLASTIC-RELATED"/>
    <property type="match status" value="1"/>
</dbReference>
<dbReference type="GO" id="GO:0016726">
    <property type="term" value="F:oxidoreductase activity, acting on CH or CH2 groups, NAD or NADP as acceptor"/>
    <property type="evidence" value="ECO:0007669"/>
    <property type="project" value="UniProtKB-UniRule"/>
</dbReference>
<dbReference type="PIRSF" id="PIRSF000161">
    <property type="entry name" value="DHPR"/>
    <property type="match status" value="1"/>
</dbReference>
<evidence type="ECO:0000256" key="3">
    <source>
        <dbReference type="ARBA" id="ARBA00022605"/>
    </source>
</evidence>
<keyword evidence="3 13" id="KW-0028">Amino-acid biosynthesis</keyword>
<dbReference type="GO" id="GO:0009089">
    <property type="term" value="P:lysine biosynthetic process via diaminopimelate"/>
    <property type="evidence" value="ECO:0007669"/>
    <property type="project" value="UniProtKB-UniRule"/>
</dbReference>
<evidence type="ECO:0000256" key="10">
    <source>
        <dbReference type="ARBA" id="ARBA00038983"/>
    </source>
</evidence>
<sequence>MNQEKTKIIISGAFGRMGKILIKETIKNQETSLIGAIINENSKKAKEQQSEIKKDFLNYFFLKILKNNHERNLLYDVLIDFTTPQNTINNLKYCIKNQKNIIIGTTGFNEQQLKTIKSAAKNIAILFSPNFSIGINLLYNITKYIASIIGKYVDIEIIEYHHRNKVDAPSGTALQIGKNISESMGWNFNKDTIFQRYGIVGPRKKNKIGYSVVRGGDIIGEHKILFADLGEQIEIIHKATNRSAFARGAIKAAIWIKNKKMDYLICQTYLKIFLLLKKIK</sequence>
<evidence type="ECO:0000256" key="1">
    <source>
        <dbReference type="ARBA" id="ARBA00006642"/>
    </source>
</evidence>
<comment type="subunit">
    <text evidence="13">Homotetramer.</text>
</comment>
<feature type="binding site" evidence="13">
    <location>
        <position position="40"/>
    </location>
    <ligand>
        <name>NAD(+)</name>
        <dbReference type="ChEBI" id="CHEBI:57540"/>
    </ligand>
</feature>
<comment type="pathway">
    <text evidence="9 13">Amino-acid biosynthesis; L-lysine biosynthesis via DAP pathway; (S)-tetrahydrodipicolinate from L-aspartate: step 4/4.</text>
</comment>
<organism evidence="16 17">
    <name type="scientific">Buchnera aphidicola</name>
    <name type="common">Cinara tujafilina</name>
    <dbReference type="NCBI Taxonomy" id="261317"/>
    <lineage>
        <taxon>Bacteria</taxon>
        <taxon>Pseudomonadati</taxon>
        <taxon>Pseudomonadota</taxon>
        <taxon>Gammaproteobacteria</taxon>
        <taxon>Enterobacterales</taxon>
        <taxon>Erwiniaceae</taxon>
        <taxon>Buchnera</taxon>
    </lineage>
</organism>
<dbReference type="InterPro" id="IPR022663">
    <property type="entry name" value="DapB_C"/>
</dbReference>
<comment type="subcellular location">
    <subcellularLocation>
        <location evidence="13">Cytoplasm</location>
    </subcellularLocation>
</comment>
<evidence type="ECO:0000313" key="16">
    <source>
        <dbReference type="EMBL" id="AEH39687.1"/>
    </source>
</evidence>
<keyword evidence="5 13" id="KW-0220">Diaminopimelate biosynthesis</keyword>
<dbReference type="CDD" id="cd02274">
    <property type="entry name" value="DHDPR_N"/>
    <property type="match status" value="1"/>
</dbReference>
<comment type="caution">
    <text evidence="13">Was originally thought to be a dihydrodipicolinate reductase (DHDPR), catalyzing the conversion of dihydrodipicolinate to tetrahydrodipicolinate. However, it was shown in E.coli that the substrate of the enzymatic reaction is not dihydrodipicolinate (DHDP) but in fact (2S,4S)-4-hydroxy-2,3,4,5-tetrahydrodipicolinic acid (HTPA), the product released by the DapA-catalyzed reaction.</text>
</comment>
<evidence type="ECO:0000313" key="17">
    <source>
        <dbReference type="Proteomes" id="UP000006811"/>
    </source>
</evidence>
<dbReference type="FunFam" id="3.30.360.10:FF:000004">
    <property type="entry name" value="4-hydroxy-tetrahydrodipicolinate reductase"/>
    <property type="match status" value="1"/>
</dbReference>
<dbReference type="STRING" id="261317.BCTU_096"/>
<evidence type="ECO:0000259" key="14">
    <source>
        <dbReference type="Pfam" id="PF01113"/>
    </source>
</evidence>
<comment type="catalytic activity">
    <reaction evidence="12 13">
        <text>(S)-2,3,4,5-tetrahydrodipicolinate + NAD(+) + H2O = (2S,4S)-4-hydroxy-2,3,4,5-tetrahydrodipicolinate + NADH + H(+)</text>
        <dbReference type="Rhea" id="RHEA:35323"/>
        <dbReference type="ChEBI" id="CHEBI:15377"/>
        <dbReference type="ChEBI" id="CHEBI:15378"/>
        <dbReference type="ChEBI" id="CHEBI:16845"/>
        <dbReference type="ChEBI" id="CHEBI:57540"/>
        <dbReference type="ChEBI" id="CHEBI:57945"/>
        <dbReference type="ChEBI" id="CHEBI:67139"/>
        <dbReference type="EC" id="1.17.1.8"/>
    </reaction>
</comment>
<feature type="domain" description="Dihydrodipicolinate reductase C-terminal" evidence="15">
    <location>
        <begin position="134"/>
        <end position="261"/>
    </location>
</feature>
<protein>
    <recommendedName>
        <fullName evidence="10 13">4-hydroxy-tetrahydrodipicolinate reductase</fullName>
        <shortName evidence="13">HTPA reductase</shortName>
        <ecNumber evidence="10 13">1.17.1.8</ecNumber>
    </recommendedName>
</protein>
<dbReference type="OrthoDB" id="9790352at2"/>
<dbReference type="PANTHER" id="PTHR20836">
    <property type="entry name" value="DIHYDRODIPICOLINATE REDUCTASE"/>
    <property type="match status" value="1"/>
</dbReference>
<keyword evidence="6 13" id="KW-0560">Oxidoreductase</keyword>
<dbReference type="Gene3D" id="3.30.360.10">
    <property type="entry name" value="Dihydrodipicolinate Reductase, domain 2"/>
    <property type="match status" value="1"/>
</dbReference>
<dbReference type="UniPathway" id="UPA00034">
    <property type="reaction ID" value="UER00018"/>
</dbReference>
<gene>
    <name evidence="13 16" type="primary">dapB</name>
    <name evidence="16" type="ORF">BCTU_096</name>
</gene>
<keyword evidence="7 13" id="KW-0520">NAD</keyword>
<dbReference type="InterPro" id="IPR022664">
    <property type="entry name" value="DapB_N_CS"/>
</dbReference>
<dbReference type="Gene3D" id="3.40.50.720">
    <property type="entry name" value="NAD(P)-binding Rossmann-like Domain"/>
    <property type="match status" value="1"/>
</dbReference>
<evidence type="ECO:0000256" key="2">
    <source>
        <dbReference type="ARBA" id="ARBA00022490"/>
    </source>
</evidence>
<dbReference type="GO" id="GO:0019877">
    <property type="term" value="P:diaminopimelate biosynthetic process"/>
    <property type="evidence" value="ECO:0007669"/>
    <property type="project" value="UniProtKB-UniRule"/>
</dbReference>
<dbReference type="AlphaFoldDB" id="F7WZ37"/>
<evidence type="ECO:0000259" key="15">
    <source>
        <dbReference type="Pfam" id="PF05173"/>
    </source>
</evidence>
<evidence type="ECO:0000256" key="9">
    <source>
        <dbReference type="ARBA" id="ARBA00037922"/>
    </source>
</evidence>
<feature type="binding site" evidence="13">
    <location>
        <begin position="12"/>
        <end position="17"/>
    </location>
    <ligand>
        <name>NAD(+)</name>
        <dbReference type="ChEBI" id="CHEBI:57540"/>
    </ligand>
</feature>
<keyword evidence="2 13" id="KW-0963">Cytoplasm</keyword>